<dbReference type="EMBL" id="LR796415">
    <property type="protein sequence ID" value="CAB4142320.1"/>
    <property type="molecule type" value="Genomic_DNA"/>
</dbReference>
<name>A0A6J5MB28_9CAUD</name>
<evidence type="ECO:0000313" key="1">
    <source>
        <dbReference type="EMBL" id="CAB4142320.1"/>
    </source>
</evidence>
<sequence>LSKIAFATINEECITLTLLDALTQQIDSISPDYEKFKTLLFTGAMPDKILNADDLIDSYATIRLLALANKEKAELSFKLQLIEKQEDLDELKEIFKTISEIGIDEYRKRQHQLNKPPSGIYS</sequence>
<gene>
    <name evidence="1" type="ORF">UFOVP434_1</name>
</gene>
<reference evidence="1" key="1">
    <citation type="submission" date="2020-04" db="EMBL/GenBank/DDBJ databases">
        <authorList>
            <person name="Chiriac C."/>
            <person name="Salcher M."/>
            <person name="Ghai R."/>
            <person name="Kavagutti S V."/>
        </authorList>
    </citation>
    <scope>NUCLEOTIDE SEQUENCE</scope>
</reference>
<accession>A0A6J5MB28</accession>
<organism evidence="1">
    <name type="scientific">uncultured Caudovirales phage</name>
    <dbReference type="NCBI Taxonomy" id="2100421"/>
    <lineage>
        <taxon>Viruses</taxon>
        <taxon>Duplodnaviria</taxon>
        <taxon>Heunggongvirae</taxon>
        <taxon>Uroviricota</taxon>
        <taxon>Caudoviricetes</taxon>
        <taxon>Peduoviridae</taxon>
        <taxon>Maltschvirus</taxon>
        <taxon>Maltschvirus maltsch</taxon>
    </lineage>
</organism>
<protein>
    <submittedName>
        <fullName evidence="1">Uncharacterized protein</fullName>
    </submittedName>
</protein>
<proteinExistence type="predicted"/>
<feature type="non-terminal residue" evidence="1">
    <location>
        <position position="1"/>
    </location>
</feature>